<comment type="caution">
    <text evidence="2">The sequence shown here is derived from an EMBL/GenBank/DDBJ whole genome shotgun (WGS) entry which is preliminary data.</text>
</comment>
<gene>
    <name evidence="2" type="ORF">EZS28_008436</name>
</gene>
<accession>A0A5J4WM24</accession>
<evidence type="ECO:0000313" key="2">
    <source>
        <dbReference type="EMBL" id="KAA6396034.1"/>
    </source>
</evidence>
<organism evidence="2 3">
    <name type="scientific">Streblomastix strix</name>
    <dbReference type="NCBI Taxonomy" id="222440"/>
    <lineage>
        <taxon>Eukaryota</taxon>
        <taxon>Metamonada</taxon>
        <taxon>Preaxostyla</taxon>
        <taxon>Oxymonadida</taxon>
        <taxon>Streblomastigidae</taxon>
        <taxon>Streblomastix</taxon>
    </lineage>
</organism>
<proteinExistence type="predicted"/>
<feature type="region of interest" description="Disordered" evidence="1">
    <location>
        <begin position="356"/>
        <end position="376"/>
    </location>
</feature>
<dbReference type="AlphaFoldDB" id="A0A5J4WM24"/>
<evidence type="ECO:0000313" key="3">
    <source>
        <dbReference type="Proteomes" id="UP000324800"/>
    </source>
</evidence>
<evidence type="ECO:0000256" key="1">
    <source>
        <dbReference type="SAM" id="MobiDB-lite"/>
    </source>
</evidence>
<sequence length="426" mass="50250">MDFWANPIAQAQIRDYKARTMHAPEIQKRVEIPSHPVLNNAANSRVEGYVQNLQFQILILYKLSILSIQHVLEENTKRSLIDLVGMCAALLRFAERLTYIRMQMKEGAQGDKQFDPRNNRVKSHEIQPLHSLRLIYGQVSQDLINPQAGQYFASAMGLEQQIHQLVTFTPTQIVQQFYSGQPIPRPQIQQPFQGPFLDDQTFKLQHIIIQIIRASLKAYLSQYSPETALTVRITQDLQQLWKKESTKRTDQSLFTPVGPTELTINMNQQQENAHRDFQAQKSYTLRYLGLKANGEHHRGLGEGHLNVSVFIQKHIRYEHLTINDWQAFWREVDTDLFLDKVWMDLDKDVNHHRNYDHDHDHEHNHRHGKEPYDRNDQFDLGRRRKRRIVILSESSGNWQNNDDWVKGLHHEVERQQLRQFRAFCYK</sequence>
<dbReference type="Proteomes" id="UP000324800">
    <property type="component" value="Unassembled WGS sequence"/>
</dbReference>
<protein>
    <submittedName>
        <fullName evidence="2">Uncharacterized protein</fullName>
    </submittedName>
</protein>
<dbReference type="EMBL" id="SNRW01001534">
    <property type="protein sequence ID" value="KAA6396034.1"/>
    <property type="molecule type" value="Genomic_DNA"/>
</dbReference>
<reference evidence="2 3" key="1">
    <citation type="submission" date="2019-03" db="EMBL/GenBank/DDBJ databases">
        <title>Single cell metagenomics reveals metabolic interactions within the superorganism composed of flagellate Streblomastix strix and complex community of Bacteroidetes bacteria on its surface.</title>
        <authorList>
            <person name="Treitli S.C."/>
            <person name="Kolisko M."/>
            <person name="Husnik F."/>
            <person name="Keeling P."/>
            <person name="Hampl V."/>
        </authorList>
    </citation>
    <scope>NUCLEOTIDE SEQUENCE [LARGE SCALE GENOMIC DNA]</scope>
    <source>
        <strain evidence="2">ST1C</strain>
    </source>
</reference>
<name>A0A5J4WM24_9EUKA</name>